<name>A0ABY7BY21_9HYPH</name>
<keyword evidence="7" id="KW-1185">Reference proteome</keyword>
<keyword evidence="6" id="KW-0418">Kinase</keyword>
<sequence>MAPRYPSSRGSSVPTGRLSRLARLGGLAAGVGGGMLVDAAGRAVRGERPRLEDLVLTPANVLRATEQLAQLRGAAMKMGQLISMDAGDMLPPELAAIMARLRADAEPMPRRQLQGVLDAAWGKGWERRFEFFDHRPIAAASIGQVHRGLTSDGRLLAIKVQYPGVARSIDSDVDNVSTLLRLSGLVPKHLDIAPLLSEAKRQLHEEADYEREASCMERFGELLEGEADYLVPDVHRDFSGPSVLAMTFVDSVPIETLESAPQETRDRAARLLIDLSLRELFSFQLMQTDPNLANYRYEPSSGRIVLLDFGATRTFSPELAEQCRRLGAAGLSSDWPAARKALTDIGLIDAFVAQRHQDKVMAMVETVMKPLQRTQIFDFGDRAIVDTMREQSIAFADERDGWRLPPVGTLFLQRKYGGTYLLAARLRAHVDVKAIFARYF</sequence>
<evidence type="ECO:0000313" key="6">
    <source>
        <dbReference type="EMBL" id="WAP68613.1"/>
    </source>
</evidence>
<dbReference type="PANTHER" id="PTHR43851">
    <property type="match status" value="1"/>
</dbReference>
<evidence type="ECO:0000313" key="7">
    <source>
        <dbReference type="Proteomes" id="UP001164020"/>
    </source>
</evidence>
<evidence type="ECO:0000259" key="5">
    <source>
        <dbReference type="Pfam" id="PF03109"/>
    </source>
</evidence>
<gene>
    <name evidence="6" type="ORF">OH818_25590</name>
</gene>
<keyword evidence="4" id="KW-0067">ATP-binding</keyword>
<keyword evidence="2" id="KW-0808">Transferase</keyword>
<evidence type="ECO:0000256" key="1">
    <source>
        <dbReference type="ARBA" id="ARBA00009670"/>
    </source>
</evidence>
<dbReference type="InterPro" id="IPR051409">
    <property type="entry name" value="Atypical_kinase_ADCK"/>
</dbReference>
<dbReference type="InterPro" id="IPR011009">
    <property type="entry name" value="Kinase-like_dom_sf"/>
</dbReference>
<accession>A0ABY7BY21</accession>
<dbReference type="InterPro" id="IPR034646">
    <property type="entry name" value="ADCK3_dom"/>
</dbReference>
<keyword evidence="3" id="KW-0547">Nucleotide-binding</keyword>
<dbReference type="RefSeq" id="WP_268881038.1">
    <property type="nucleotide sequence ID" value="NZ_CP114029.1"/>
</dbReference>
<dbReference type="EMBL" id="CP114029">
    <property type="protein sequence ID" value="WAP68613.1"/>
    <property type="molecule type" value="Genomic_DNA"/>
</dbReference>
<protein>
    <submittedName>
        <fullName evidence="6">AarF/ABC1/UbiB kinase family protein</fullName>
    </submittedName>
</protein>
<dbReference type="CDD" id="cd13970">
    <property type="entry name" value="ABC1_ADCK3"/>
    <property type="match status" value="1"/>
</dbReference>
<reference evidence="6" key="1">
    <citation type="submission" date="2022-12" db="EMBL/GenBank/DDBJ databases">
        <title>Jiella pelagia sp. nov., isolated from phosphonate enriched culture of Northwest Pacific surface seawater.</title>
        <authorList>
            <person name="Shin D.Y."/>
            <person name="Hwang C.Y."/>
        </authorList>
    </citation>
    <scope>NUCLEOTIDE SEQUENCE</scope>
    <source>
        <strain evidence="6">HL-NP1</strain>
    </source>
</reference>
<evidence type="ECO:0000256" key="4">
    <source>
        <dbReference type="ARBA" id="ARBA00022840"/>
    </source>
</evidence>
<organism evidence="6 7">
    <name type="scientific">Jiella pelagia</name>
    <dbReference type="NCBI Taxonomy" id="2986949"/>
    <lineage>
        <taxon>Bacteria</taxon>
        <taxon>Pseudomonadati</taxon>
        <taxon>Pseudomonadota</taxon>
        <taxon>Alphaproteobacteria</taxon>
        <taxon>Hyphomicrobiales</taxon>
        <taxon>Aurantimonadaceae</taxon>
        <taxon>Jiella</taxon>
    </lineage>
</organism>
<dbReference type="GO" id="GO:0016301">
    <property type="term" value="F:kinase activity"/>
    <property type="evidence" value="ECO:0007669"/>
    <property type="project" value="UniProtKB-KW"/>
</dbReference>
<dbReference type="PANTHER" id="PTHR43851:SF3">
    <property type="entry name" value="COENZYME Q8"/>
    <property type="match status" value="1"/>
</dbReference>
<feature type="domain" description="ABC1 atypical kinase-like" evidence="5">
    <location>
        <begin position="101"/>
        <end position="336"/>
    </location>
</feature>
<dbReference type="Pfam" id="PF03109">
    <property type="entry name" value="ABC1"/>
    <property type="match status" value="1"/>
</dbReference>
<dbReference type="SUPFAM" id="SSF56112">
    <property type="entry name" value="Protein kinase-like (PK-like)"/>
    <property type="match status" value="1"/>
</dbReference>
<evidence type="ECO:0000256" key="3">
    <source>
        <dbReference type="ARBA" id="ARBA00022741"/>
    </source>
</evidence>
<dbReference type="InterPro" id="IPR004147">
    <property type="entry name" value="ABC1_dom"/>
</dbReference>
<proteinExistence type="inferred from homology"/>
<comment type="similarity">
    <text evidence="1">Belongs to the protein kinase superfamily. ADCK protein kinase family.</text>
</comment>
<evidence type="ECO:0000256" key="2">
    <source>
        <dbReference type="ARBA" id="ARBA00022679"/>
    </source>
</evidence>
<dbReference type="Proteomes" id="UP001164020">
    <property type="component" value="Chromosome"/>
</dbReference>